<name>A0A3S0CCV7_9BACL</name>
<protein>
    <submittedName>
        <fullName evidence="2">Carboxypeptidase regulatory-like domain-containing protein</fullName>
    </submittedName>
</protein>
<comment type="caution">
    <text evidence="2">The sequence shown here is derived from an EMBL/GenBank/DDBJ whole genome shotgun (WGS) entry which is preliminary data.</text>
</comment>
<keyword evidence="2" id="KW-0378">Hydrolase</keyword>
<gene>
    <name evidence="2" type="ORF">EJQ19_09790</name>
</gene>
<accession>A0A3S0CCV7</accession>
<keyword evidence="2" id="KW-0645">Protease</keyword>
<keyword evidence="3" id="KW-1185">Reference proteome</keyword>
<feature type="signal peptide" evidence="1">
    <location>
        <begin position="1"/>
        <end position="21"/>
    </location>
</feature>
<dbReference type="GO" id="GO:0030246">
    <property type="term" value="F:carbohydrate binding"/>
    <property type="evidence" value="ECO:0007669"/>
    <property type="project" value="InterPro"/>
</dbReference>
<dbReference type="EMBL" id="RXHU01000024">
    <property type="protein sequence ID" value="RTE09979.1"/>
    <property type="molecule type" value="Genomic_DNA"/>
</dbReference>
<dbReference type="OrthoDB" id="2583370at2"/>
<evidence type="ECO:0000256" key="1">
    <source>
        <dbReference type="SAM" id="SignalP"/>
    </source>
</evidence>
<dbReference type="GO" id="GO:0004180">
    <property type="term" value="F:carboxypeptidase activity"/>
    <property type="evidence" value="ECO:0007669"/>
    <property type="project" value="UniProtKB-KW"/>
</dbReference>
<dbReference type="Pfam" id="PF13620">
    <property type="entry name" value="CarboxypepD_reg"/>
    <property type="match status" value="1"/>
</dbReference>
<reference evidence="2 3" key="1">
    <citation type="submission" date="2018-12" db="EMBL/GenBank/DDBJ databases">
        <title>Bacillus ochoae sp. nov., Paenibacillus whitsoniae sp. nov., Paenibacillus spiritus sp. nov. Isolated from the Mars Exploration Rover during spacecraft assembly.</title>
        <authorList>
            <person name="Seuylemezian A."/>
            <person name="Vaishampayan P."/>
        </authorList>
    </citation>
    <scope>NUCLEOTIDE SEQUENCE [LARGE SCALE GENOMIC DNA]</scope>
    <source>
        <strain evidence="2 3">MER 54</strain>
    </source>
</reference>
<proteinExistence type="predicted"/>
<dbReference type="SUPFAM" id="SSF49452">
    <property type="entry name" value="Starch-binding domain-like"/>
    <property type="match status" value="1"/>
</dbReference>
<dbReference type="Gene3D" id="2.60.40.1120">
    <property type="entry name" value="Carboxypeptidase-like, regulatory domain"/>
    <property type="match status" value="1"/>
</dbReference>
<dbReference type="AlphaFoldDB" id="A0A3S0CCV7"/>
<evidence type="ECO:0000313" key="3">
    <source>
        <dbReference type="Proteomes" id="UP000276128"/>
    </source>
</evidence>
<dbReference type="RefSeq" id="WP_126141023.1">
    <property type="nucleotide sequence ID" value="NZ_RXHU01000024.1"/>
</dbReference>
<dbReference type="Proteomes" id="UP000276128">
    <property type="component" value="Unassembled WGS sequence"/>
</dbReference>
<feature type="chain" id="PRO_5039553017" evidence="1">
    <location>
        <begin position="22"/>
        <end position="613"/>
    </location>
</feature>
<organism evidence="2 3">
    <name type="scientific">Paenibacillus whitsoniae</name>
    <dbReference type="NCBI Taxonomy" id="2496558"/>
    <lineage>
        <taxon>Bacteria</taxon>
        <taxon>Bacillati</taxon>
        <taxon>Bacillota</taxon>
        <taxon>Bacilli</taxon>
        <taxon>Bacillales</taxon>
        <taxon>Paenibacillaceae</taxon>
        <taxon>Paenibacillus</taxon>
    </lineage>
</organism>
<keyword evidence="1" id="KW-0732">Signal</keyword>
<dbReference type="InterPro" id="IPR013784">
    <property type="entry name" value="Carb-bd-like_fold"/>
</dbReference>
<evidence type="ECO:0000313" key="2">
    <source>
        <dbReference type="EMBL" id="RTE09979.1"/>
    </source>
</evidence>
<sequence>MKRFGNYSVFLLLIMLFGTFAALAPAASASVANSRAAVNVMVSSSHGYQLSSSSVTLTSSALSFPLTLRTNASGKATIPNLPVGEYTLTASASGHTPSQPIIVTLTAGQTLDYTFTLVGDDAAMGIDFLNPNNYSQDATQFQGTVSWSTYGPIPLHSEMQLQFLDAQNGQVGSLIATMYTSNNTNTYSTDVSATAIPSGATRIGIALLNESGNVIATRTSPIWNYGRHSAKAFKFLDTDPNGGGIQAVVTWSGASDEASLAGYKLFYWVKGENLWSYWDSVAKQETGIGTAGKYGYAFDALPAKTIAILIGSVNSSGEEINSYPTVYVIDNRLGDVDLDVDYPGSLPAPAILQDYTYSLVPGTISGQINFSVPANHSQIQGYNLYFADAAGTKLQAIGRIDVPDSHSQQTYDLNANQPIPCGAAKFALYSYGVDGEDTYESEPVLFPIKTLNGATSTAGCVHFVDMEAQGNLLHGLLTWQSATSTAGYSSYQIDFLDSEEHFVDNIGEVPTDAETTFAVPRGLVIPSGAAYIGIRLKDSQGHTSDYLTAFRIEDNQSEEQVRAAVREAYFPGAYPIGLDAITGVLLQPGGAAAYDRMDAELLLSLIDSTLGPR</sequence>
<keyword evidence="2" id="KW-0121">Carboxypeptidase</keyword>